<organism evidence="1 2">
    <name type="scientific">Nesidiocoris tenuis</name>
    <dbReference type="NCBI Taxonomy" id="355587"/>
    <lineage>
        <taxon>Eukaryota</taxon>
        <taxon>Metazoa</taxon>
        <taxon>Ecdysozoa</taxon>
        <taxon>Arthropoda</taxon>
        <taxon>Hexapoda</taxon>
        <taxon>Insecta</taxon>
        <taxon>Pterygota</taxon>
        <taxon>Neoptera</taxon>
        <taxon>Paraneoptera</taxon>
        <taxon>Hemiptera</taxon>
        <taxon>Heteroptera</taxon>
        <taxon>Panheteroptera</taxon>
        <taxon>Cimicomorpha</taxon>
        <taxon>Miridae</taxon>
        <taxon>Dicyphina</taxon>
        <taxon>Nesidiocoris</taxon>
    </lineage>
</organism>
<gene>
    <name evidence="1" type="ORF">NTJ_05700</name>
</gene>
<proteinExistence type="predicted"/>
<sequence length="130" mass="14778">MSRIRSLFCCFEKRGGINEDESDYGKPLELVKPSDSSISTCYEAGQSSKCLRRLLPSAEEARKINEDMLAAMEKYKANSTARYNLEPWDNHRIIIGEFRPISVPGPRTIGHARLYTASCPEVMRHDIVVR</sequence>
<dbReference type="Proteomes" id="UP001307889">
    <property type="component" value="Chromosome 4"/>
</dbReference>
<evidence type="ECO:0000313" key="2">
    <source>
        <dbReference type="Proteomes" id="UP001307889"/>
    </source>
</evidence>
<dbReference type="EMBL" id="AP028912">
    <property type="protein sequence ID" value="BES92891.1"/>
    <property type="molecule type" value="Genomic_DNA"/>
</dbReference>
<name>A0ABN7AKY5_9HEMI</name>
<accession>A0ABN7AKY5</accession>
<keyword evidence="2" id="KW-1185">Reference proteome</keyword>
<evidence type="ECO:0000313" key="1">
    <source>
        <dbReference type="EMBL" id="BES92891.1"/>
    </source>
</evidence>
<protein>
    <submittedName>
        <fullName evidence="1">Uncharacterized protein</fullName>
    </submittedName>
</protein>
<reference evidence="1 2" key="1">
    <citation type="submission" date="2023-09" db="EMBL/GenBank/DDBJ databases">
        <title>Nesidiocoris tenuis whole genome shotgun sequence.</title>
        <authorList>
            <person name="Shibata T."/>
            <person name="Shimoda M."/>
            <person name="Kobayashi T."/>
            <person name="Uehara T."/>
        </authorList>
    </citation>
    <scope>NUCLEOTIDE SEQUENCE [LARGE SCALE GENOMIC DNA]</scope>
    <source>
        <strain evidence="1 2">Japan</strain>
    </source>
</reference>